<dbReference type="InterPro" id="IPR004088">
    <property type="entry name" value="KH_dom_type_1"/>
</dbReference>
<evidence type="ECO:0000313" key="6">
    <source>
        <dbReference type="Proteomes" id="UP000243459"/>
    </source>
</evidence>
<dbReference type="SMART" id="SM00322">
    <property type="entry name" value="KH"/>
    <property type="match status" value="1"/>
</dbReference>
<dbReference type="InterPro" id="IPR036612">
    <property type="entry name" value="KH_dom_type_1_sf"/>
</dbReference>
<dbReference type="Pfam" id="PF00013">
    <property type="entry name" value="KH_1"/>
    <property type="match status" value="1"/>
</dbReference>
<feature type="region of interest" description="Disordered" evidence="3">
    <location>
        <begin position="89"/>
        <end position="139"/>
    </location>
</feature>
<dbReference type="SUPFAM" id="SSF54791">
    <property type="entry name" value="Eukaryotic type KH-domain (KH-domain type I)"/>
    <property type="match status" value="1"/>
</dbReference>
<keyword evidence="1" id="KW-0677">Repeat</keyword>
<sequence>MSFPSKRPFEKNASDPNGRGKWRKTAPSASQMPQGAVVFRVLCPVSKSGGIIGKGGGIVSRIRQETGAKVRLEEIIPGCEERIIVITGSDKDMEVSSENAMKSDENAGGSGGDQDDKTSGEDKEEKEDSSVLEGSKSDKSASSAQKALLLIFERIIEVEPKDGDVEEEASKDFGVTVRLLVQSSQITGVTASARKDRFLRAADCRIVVPQTTALEAVIGRCDRIISQYRLSPAGRCRFVWQHGSAWREPDGVNNVSIYVLVSSNQIGCLIGKACCHSQK</sequence>
<protein>
    <recommendedName>
        <fullName evidence="4">K Homology domain-containing protein</fullName>
    </recommendedName>
</protein>
<organism evidence="5 6">
    <name type="scientific">Asparagus officinalis</name>
    <name type="common">Garden asparagus</name>
    <dbReference type="NCBI Taxonomy" id="4686"/>
    <lineage>
        <taxon>Eukaryota</taxon>
        <taxon>Viridiplantae</taxon>
        <taxon>Streptophyta</taxon>
        <taxon>Embryophyta</taxon>
        <taxon>Tracheophyta</taxon>
        <taxon>Spermatophyta</taxon>
        <taxon>Magnoliopsida</taxon>
        <taxon>Liliopsida</taxon>
        <taxon>Asparagales</taxon>
        <taxon>Asparagaceae</taxon>
        <taxon>Asparagoideae</taxon>
        <taxon>Asparagus</taxon>
    </lineage>
</organism>
<reference evidence="6" key="1">
    <citation type="journal article" date="2017" name="Nat. Commun.">
        <title>The asparagus genome sheds light on the origin and evolution of a young Y chromosome.</title>
        <authorList>
            <person name="Harkess A."/>
            <person name="Zhou J."/>
            <person name="Xu C."/>
            <person name="Bowers J.E."/>
            <person name="Van der Hulst R."/>
            <person name="Ayyampalayam S."/>
            <person name="Mercati F."/>
            <person name="Riccardi P."/>
            <person name="McKain M.R."/>
            <person name="Kakrana A."/>
            <person name="Tang H."/>
            <person name="Ray J."/>
            <person name="Groenendijk J."/>
            <person name="Arikit S."/>
            <person name="Mathioni S.M."/>
            <person name="Nakano M."/>
            <person name="Shan H."/>
            <person name="Telgmann-Rauber A."/>
            <person name="Kanno A."/>
            <person name="Yue Z."/>
            <person name="Chen H."/>
            <person name="Li W."/>
            <person name="Chen Y."/>
            <person name="Xu X."/>
            <person name="Zhang Y."/>
            <person name="Luo S."/>
            <person name="Chen H."/>
            <person name="Gao J."/>
            <person name="Mao Z."/>
            <person name="Pires J.C."/>
            <person name="Luo M."/>
            <person name="Kudrna D."/>
            <person name="Wing R.A."/>
            <person name="Meyers B.C."/>
            <person name="Yi K."/>
            <person name="Kong H."/>
            <person name="Lavrijsen P."/>
            <person name="Sunseri F."/>
            <person name="Falavigna A."/>
            <person name="Ye Y."/>
            <person name="Leebens-Mack J.H."/>
            <person name="Chen G."/>
        </authorList>
    </citation>
    <scope>NUCLEOTIDE SEQUENCE [LARGE SCALE GENOMIC DNA]</scope>
    <source>
        <strain evidence="6">cv. DH0086</strain>
    </source>
</reference>
<dbReference type="OMA" id="MKSDENA"/>
<proteinExistence type="predicted"/>
<evidence type="ECO:0000256" key="3">
    <source>
        <dbReference type="SAM" id="MobiDB-lite"/>
    </source>
</evidence>
<feature type="compositionally biased region" description="Basic and acidic residues" evidence="3">
    <location>
        <begin position="114"/>
        <end position="139"/>
    </location>
</feature>
<evidence type="ECO:0000313" key="5">
    <source>
        <dbReference type="EMBL" id="ONK75473.1"/>
    </source>
</evidence>
<evidence type="ECO:0000256" key="1">
    <source>
        <dbReference type="ARBA" id="ARBA00022737"/>
    </source>
</evidence>
<evidence type="ECO:0000256" key="2">
    <source>
        <dbReference type="PROSITE-ProRule" id="PRU00117"/>
    </source>
</evidence>
<evidence type="ECO:0000259" key="4">
    <source>
        <dbReference type="SMART" id="SM00322"/>
    </source>
</evidence>
<dbReference type="PANTHER" id="PTHR10288">
    <property type="entry name" value="KH DOMAIN CONTAINING RNA BINDING PROTEIN"/>
    <property type="match status" value="1"/>
</dbReference>
<accession>A0A5P1FCJ2</accession>
<name>A0A5P1FCJ2_ASPOF</name>
<dbReference type="PROSITE" id="PS50084">
    <property type="entry name" value="KH_TYPE_1"/>
    <property type="match status" value="1"/>
</dbReference>
<dbReference type="GO" id="GO:0003723">
    <property type="term" value="F:RNA binding"/>
    <property type="evidence" value="ECO:0007669"/>
    <property type="project" value="UniProtKB-UniRule"/>
</dbReference>
<dbReference type="Gramene" id="ONK75473">
    <property type="protein sequence ID" value="ONK75473"/>
    <property type="gene ID" value="A4U43_C03F17230"/>
</dbReference>
<dbReference type="AlphaFoldDB" id="A0A5P1FCJ2"/>
<dbReference type="Proteomes" id="UP000243459">
    <property type="component" value="Chromosome 3"/>
</dbReference>
<keyword evidence="2" id="KW-0694">RNA-binding</keyword>
<gene>
    <name evidence="5" type="ORF">A4U43_C03F17230</name>
</gene>
<keyword evidence="6" id="KW-1185">Reference proteome</keyword>
<dbReference type="Gene3D" id="3.30.1370.10">
    <property type="entry name" value="K Homology domain, type 1"/>
    <property type="match status" value="1"/>
</dbReference>
<feature type="domain" description="K Homology" evidence="4">
    <location>
        <begin position="35"/>
        <end position="105"/>
    </location>
</feature>
<dbReference type="EMBL" id="CM007383">
    <property type="protein sequence ID" value="ONK75473.1"/>
    <property type="molecule type" value="Genomic_DNA"/>
</dbReference>
<feature type="region of interest" description="Disordered" evidence="3">
    <location>
        <begin position="1"/>
        <end position="30"/>
    </location>
</feature>
<dbReference type="InterPro" id="IPR004087">
    <property type="entry name" value="KH_dom"/>
</dbReference>